<dbReference type="Gene3D" id="1.10.10.10">
    <property type="entry name" value="Winged helix-like DNA-binding domain superfamily/Winged helix DNA-binding domain"/>
    <property type="match status" value="1"/>
</dbReference>
<feature type="domain" description="HTH lysR-type" evidence="5">
    <location>
        <begin position="1"/>
        <end position="58"/>
    </location>
</feature>
<evidence type="ECO:0000256" key="3">
    <source>
        <dbReference type="ARBA" id="ARBA00023125"/>
    </source>
</evidence>
<organism evidence="6 7">
    <name type="scientific">Paraburkholderia fungorum</name>
    <dbReference type="NCBI Taxonomy" id="134537"/>
    <lineage>
        <taxon>Bacteria</taxon>
        <taxon>Pseudomonadati</taxon>
        <taxon>Pseudomonadota</taxon>
        <taxon>Betaproteobacteria</taxon>
        <taxon>Burkholderiales</taxon>
        <taxon>Burkholderiaceae</taxon>
        <taxon>Paraburkholderia</taxon>
    </lineage>
</organism>
<dbReference type="InterPro" id="IPR050950">
    <property type="entry name" value="HTH-type_LysR_regulators"/>
</dbReference>
<dbReference type="FunFam" id="1.10.10.10:FF:000001">
    <property type="entry name" value="LysR family transcriptional regulator"/>
    <property type="match status" value="1"/>
</dbReference>
<dbReference type="PRINTS" id="PR00039">
    <property type="entry name" value="HTHLYSR"/>
</dbReference>
<keyword evidence="4" id="KW-0804">Transcription</keyword>
<dbReference type="Pfam" id="PF00126">
    <property type="entry name" value="HTH_1"/>
    <property type="match status" value="1"/>
</dbReference>
<dbReference type="GO" id="GO:0003700">
    <property type="term" value="F:DNA-binding transcription factor activity"/>
    <property type="evidence" value="ECO:0007669"/>
    <property type="project" value="InterPro"/>
</dbReference>
<keyword evidence="7" id="KW-1185">Reference proteome</keyword>
<evidence type="ECO:0000256" key="4">
    <source>
        <dbReference type="ARBA" id="ARBA00023163"/>
    </source>
</evidence>
<dbReference type="OrthoDB" id="8587114at2"/>
<evidence type="ECO:0000313" key="6">
    <source>
        <dbReference type="EMBL" id="SDR48081.1"/>
    </source>
</evidence>
<dbReference type="InterPro" id="IPR005119">
    <property type="entry name" value="LysR_subst-bd"/>
</dbReference>
<dbReference type="PANTHER" id="PTHR30419:SF8">
    <property type="entry name" value="NITROGEN ASSIMILATION TRANSCRIPTIONAL ACTIVATOR-RELATED"/>
    <property type="match status" value="1"/>
</dbReference>
<dbReference type="GO" id="GO:0003677">
    <property type="term" value="F:DNA binding"/>
    <property type="evidence" value="ECO:0007669"/>
    <property type="project" value="UniProtKB-KW"/>
</dbReference>
<sequence>MNSDDLELFSRVARTRSISRAALETGINQSTVSRRITMLETELGVRLFRRSGRGVTLTERGQVLLAYAATMEKTLEEATRTLRNSSELGPAQICIAAQPTVARIMFGALRHELGARYPQTRVRFVEGLASQLLGMLQDGKIDIGIMYVPEQRGALQYDLLFSERVCLITPPDYPLRGDSINVSELANIPLILPSTHHGLRLLVESLAAREGFTPKIALECDGSISITKRLVLANCGCSVLPAAAVVEEVAAGRLKSFRLDNPAVERDVAIVWSQNSSTSGGLWDIAQIIRDTAATLVRNNEWPGTAASVGRPDSPTLVKP</sequence>
<evidence type="ECO:0000256" key="1">
    <source>
        <dbReference type="ARBA" id="ARBA00009437"/>
    </source>
</evidence>
<dbReference type="InterPro" id="IPR036388">
    <property type="entry name" value="WH-like_DNA-bd_sf"/>
</dbReference>
<dbReference type="InterPro" id="IPR036390">
    <property type="entry name" value="WH_DNA-bd_sf"/>
</dbReference>
<dbReference type="GO" id="GO:0005829">
    <property type="term" value="C:cytosol"/>
    <property type="evidence" value="ECO:0007669"/>
    <property type="project" value="TreeGrafter"/>
</dbReference>
<dbReference type="Proteomes" id="UP000183487">
    <property type="component" value="Unassembled WGS sequence"/>
</dbReference>
<reference evidence="7" key="1">
    <citation type="submission" date="2016-10" db="EMBL/GenBank/DDBJ databases">
        <authorList>
            <person name="Varghese N."/>
        </authorList>
    </citation>
    <scope>NUCLEOTIDE SEQUENCE [LARGE SCALE GENOMIC DNA]</scope>
    <source>
        <strain evidence="7">GAS106B</strain>
    </source>
</reference>
<name>A0A1H1JDS8_9BURK</name>
<comment type="similarity">
    <text evidence="1">Belongs to the LysR transcriptional regulatory family.</text>
</comment>
<evidence type="ECO:0000256" key="2">
    <source>
        <dbReference type="ARBA" id="ARBA00023015"/>
    </source>
</evidence>
<dbReference type="InterPro" id="IPR000847">
    <property type="entry name" value="LysR_HTH_N"/>
</dbReference>
<keyword evidence="3" id="KW-0238">DNA-binding</keyword>
<dbReference type="EMBL" id="FNKP01000003">
    <property type="protein sequence ID" value="SDR48081.1"/>
    <property type="molecule type" value="Genomic_DNA"/>
</dbReference>
<dbReference type="PANTHER" id="PTHR30419">
    <property type="entry name" value="HTH-TYPE TRANSCRIPTIONAL REGULATOR YBHD"/>
    <property type="match status" value="1"/>
</dbReference>
<dbReference type="AlphaFoldDB" id="A0A1H1JDS8"/>
<dbReference type="Pfam" id="PF03466">
    <property type="entry name" value="LysR_substrate"/>
    <property type="match status" value="1"/>
</dbReference>
<protein>
    <submittedName>
        <fullName evidence="6">Transcriptional regulator, LysR family</fullName>
    </submittedName>
</protein>
<keyword evidence="2" id="KW-0805">Transcription regulation</keyword>
<dbReference type="PROSITE" id="PS50931">
    <property type="entry name" value="HTH_LYSR"/>
    <property type="match status" value="1"/>
</dbReference>
<gene>
    <name evidence="6" type="ORF">SAMN05443245_6140</name>
</gene>
<evidence type="ECO:0000259" key="5">
    <source>
        <dbReference type="PROSITE" id="PS50931"/>
    </source>
</evidence>
<accession>A0A1H1JDS8</accession>
<dbReference type="SUPFAM" id="SSF46785">
    <property type="entry name" value="Winged helix' DNA-binding domain"/>
    <property type="match status" value="1"/>
</dbReference>
<dbReference type="SUPFAM" id="SSF53850">
    <property type="entry name" value="Periplasmic binding protein-like II"/>
    <property type="match status" value="1"/>
</dbReference>
<evidence type="ECO:0000313" key="7">
    <source>
        <dbReference type="Proteomes" id="UP000183487"/>
    </source>
</evidence>
<dbReference type="Gene3D" id="3.40.190.290">
    <property type="match status" value="1"/>
</dbReference>
<dbReference type="RefSeq" id="WP_074771385.1">
    <property type="nucleotide sequence ID" value="NZ_FNKP01000003.1"/>
</dbReference>
<proteinExistence type="inferred from homology"/>